<keyword evidence="3" id="KW-1185">Reference proteome</keyword>
<dbReference type="Pfam" id="PF06568">
    <property type="entry name" value="YjiS-like"/>
    <property type="match status" value="1"/>
</dbReference>
<dbReference type="InterPro" id="IPR009506">
    <property type="entry name" value="YjiS-like"/>
</dbReference>
<dbReference type="EMBL" id="JASMWN010000019">
    <property type="protein sequence ID" value="MDU9006042.1"/>
    <property type="molecule type" value="Genomic_DNA"/>
</dbReference>
<protein>
    <submittedName>
        <fullName evidence="2">DUF1127 domain-containing protein</fullName>
    </submittedName>
</protein>
<dbReference type="RefSeq" id="WP_316780387.1">
    <property type="nucleotide sequence ID" value="NZ_JASMWN010000019.1"/>
</dbReference>
<evidence type="ECO:0000259" key="1">
    <source>
        <dbReference type="Pfam" id="PF06568"/>
    </source>
</evidence>
<gene>
    <name evidence="2" type="ORF">QO231_19600</name>
</gene>
<evidence type="ECO:0000313" key="3">
    <source>
        <dbReference type="Proteomes" id="UP001255416"/>
    </source>
</evidence>
<organism evidence="2 3">
    <name type="scientific">Sedimentitalea todarodis</name>
    <dbReference type="NCBI Taxonomy" id="1631240"/>
    <lineage>
        <taxon>Bacteria</taxon>
        <taxon>Pseudomonadati</taxon>
        <taxon>Pseudomonadota</taxon>
        <taxon>Alphaproteobacteria</taxon>
        <taxon>Rhodobacterales</taxon>
        <taxon>Paracoccaceae</taxon>
        <taxon>Sedimentitalea</taxon>
    </lineage>
</organism>
<evidence type="ECO:0000313" key="2">
    <source>
        <dbReference type="EMBL" id="MDU9006042.1"/>
    </source>
</evidence>
<comment type="caution">
    <text evidence="2">The sequence shown here is derived from an EMBL/GenBank/DDBJ whole genome shotgun (WGS) entry which is preliminary data.</text>
</comment>
<feature type="domain" description="YjiS-like" evidence="1">
    <location>
        <begin position="26"/>
        <end position="58"/>
    </location>
</feature>
<accession>A0ABU3VIP2</accession>
<name>A0ABU3VIP2_9RHOB</name>
<sequence>MTTVQHDAPHGAVTILRVVNFLNAVAAELKSRHEARITRRALAQLSERQLSDIGLTRDYVDAL</sequence>
<dbReference type="Proteomes" id="UP001255416">
    <property type="component" value="Unassembled WGS sequence"/>
</dbReference>
<reference evidence="3" key="1">
    <citation type="submission" date="2023-05" db="EMBL/GenBank/DDBJ databases">
        <title>Sedimentitalea sp. nov. JM2-8.</title>
        <authorList>
            <person name="Huang J."/>
        </authorList>
    </citation>
    <scope>NUCLEOTIDE SEQUENCE [LARGE SCALE GENOMIC DNA]</scope>
    <source>
        <strain evidence="3">KHS03</strain>
    </source>
</reference>
<proteinExistence type="predicted"/>